<accession>A0A7J9BE52</accession>
<organism evidence="1 2">
    <name type="scientific">Gossypium gossypioides</name>
    <name type="common">Mexican cotton</name>
    <name type="synonym">Selera gossypioides</name>
    <dbReference type="NCBI Taxonomy" id="34282"/>
    <lineage>
        <taxon>Eukaryota</taxon>
        <taxon>Viridiplantae</taxon>
        <taxon>Streptophyta</taxon>
        <taxon>Embryophyta</taxon>
        <taxon>Tracheophyta</taxon>
        <taxon>Spermatophyta</taxon>
        <taxon>Magnoliopsida</taxon>
        <taxon>eudicotyledons</taxon>
        <taxon>Gunneridae</taxon>
        <taxon>Pentapetalae</taxon>
        <taxon>rosids</taxon>
        <taxon>malvids</taxon>
        <taxon>Malvales</taxon>
        <taxon>Malvaceae</taxon>
        <taxon>Malvoideae</taxon>
        <taxon>Gossypium</taxon>
    </lineage>
</organism>
<evidence type="ECO:0000313" key="2">
    <source>
        <dbReference type="Proteomes" id="UP000593579"/>
    </source>
</evidence>
<dbReference type="EMBL" id="JABEZY010000002">
    <property type="protein sequence ID" value="MBA0733999.1"/>
    <property type="molecule type" value="Genomic_DNA"/>
</dbReference>
<gene>
    <name evidence="1" type="ORF">Gogos_017953</name>
</gene>
<evidence type="ECO:0000313" key="1">
    <source>
        <dbReference type="EMBL" id="MBA0733999.1"/>
    </source>
</evidence>
<keyword evidence="2" id="KW-1185">Reference proteome</keyword>
<dbReference type="OrthoDB" id="1002609at2759"/>
<protein>
    <recommendedName>
        <fullName evidence="3">Aminotransferase-like plant mobile domain-containing protein</fullName>
    </recommendedName>
</protein>
<proteinExistence type="predicted"/>
<dbReference type="Proteomes" id="UP000593579">
    <property type="component" value="Unassembled WGS sequence"/>
</dbReference>
<dbReference type="AlphaFoldDB" id="A0A7J9BE52"/>
<reference evidence="1 2" key="1">
    <citation type="journal article" date="2019" name="Genome Biol. Evol.">
        <title>Insights into the evolution of the New World diploid cottons (Gossypium, subgenus Houzingenia) based on genome sequencing.</title>
        <authorList>
            <person name="Grover C.E."/>
            <person name="Arick M.A. 2nd"/>
            <person name="Thrash A."/>
            <person name="Conover J.L."/>
            <person name="Sanders W.S."/>
            <person name="Peterson D.G."/>
            <person name="Frelichowski J.E."/>
            <person name="Scheffler J.A."/>
            <person name="Scheffler B.E."/>
            <person name="Wendel J.F."/>
        </authorList>
    </citation>
    <scope>NUCLEOTIDE SEQUENCE [LARGE SCALE GENOMIC DNA]</scope>
    <source>
        <strain evidence="1">5</strain>
        <tissue evidence="1">Leaf</tissue>
    </source>
</reference>
<evidence type="ECO:0008006" key="3">
    <source>
        <dbReference type="Google" id="ProtNLM"/>
    </source>
</evidence>
<comment type="caution">
    <text evidence="1">The sequence shown here is derived from an EMBL/GenBank/DDBJ whole genome shotgun (WGS) entry which is preliminary data.</text>
</comment>
<name>A0A7J9BE52_GOSGO</name>
<sequence length="91" mass="10974">MFFIYYMFHLIYHLYWWNHGLSYVGLPDELEDVRILLDQCSETEFEWMSYANSEIISCIPLEVLENQEMWNVKVALVVYAIVVMQESDRVL</sequence>